<dbReference type="EMBL" id="CP039352">
    <property type="protein sequence ID" value="QCE03544.1"/>
    <property type="molecule type" value="Genomic_DNA"/>
</dbReference>
<protein>
    <submittedName>
        <fullName evidence="2">Uncharacterized protein</fullName>
    </submittedName>
</protein>
<name>A0A4D6MRY0_VIGUN</name>
<keyword evidence="1" id="KW-0732">Signal</keyword>
<keyword evidence="3" id="KW-1185">Reference proteome</keyword>
<feature type="signal peptide" evidence="1">
    <location>
        <begin position="1"/>
        <end position="21"/>
    </location>
</feature>
<dbReference type="AlphaFoldDB" id="A0A4D6MRY0"/>
<organism evidence="2 3">
    <name type="scientific">Vigna unguiculata</name>
    <name type="common">Cowpea</name>
    <dbReference type="NCBI Taxonomy" id="3917"/>
    <lineage>
        <taxon>Eukaryota</taxon>
        <taxon>Viridiplantae</taxon>
        <taxon>Streptophyta</taxon>
        <taxon>Embryophyta</taxon>
        <taxon>Tracheophyta</taxon>
        <taxon>Spermatophyta</taxon>
        <taxon>Magnoliopsida</taxon>
        <taxon>eudicotyledons</taxon>
        <taxon>Gunneridae</taxon>
        <taxon>Pentapetalae</taxon>
        <taxon>rosids</taxon>
        <taxon>fabids</taxon>
        <taxon>Fabales</taxon>
        <taxon>Fabaceae</taxon>
        <taxon>Papilionoideae</taxon>
        <taxon>50 kb inversion clade</taxon>
        <taxon>NPAAA clade</taxon>
        <taxon>indigoferoid/millettioid clade</taxon>
        <taxon>Phaseoleae</taxon>
        <taxon>Vigna</taxon>
    </lineage>
</organism>
<evidence type="ECO:0000256" key="1">
    <source>
        <dbReference type="SAM" id="SignalP"/>
    </source>
</evidence>
<evidence type="ECO:0000313" key="2">
    <source>
        <dbReference type="EMBL" id="QCE03544.1"/>
    </source>
</evidence>
<accession>A0A4D6MRY0</accession>
<evidence type="ECO:0000313" key="3">
    <source>
        <dbReference type="Proteomes" id="UP000501690"/>
    </source>
</evidence>
<proteinExistence type="predicted"/>
<gene>
    <name evidence="2" type="ORF">DEO72_LG8g1569</name>
</gene>
<sequence>MGSHDGCCMILLLLQRRGCDGLVMSGDDGEALMICSSRIAGNSIDDDGAVATGGGPDEG</sequence>
<feature type="chain" id="PRO_5020025018" evidence="1">
    <location>
        <begin position="22"/>
        <end position="59"/>
    </location>
</feature>
<reference evidence="2 3" key="1">
    <citation type="submission" date="2019-04" db="EMBL/GenBank/DDBJ databases">
        <title>An improved genome assembly and genetic linkage map for asparagus bean, Vigna unguiculata ssp. sesquipedialis.</title>
        <authorList>
            <person name="Xia Q."/>
            <person name="Zhang R."/>
            <person name="Dong Y."/>
        </authorList>
    </citation>
    <scope>NUCLEOTIDE SEQUENCE [LARGE SCALE GENOMIC DNA]</scope>
    <source>
        <tissue evidence="2">Leaf</tissue>
    </source>
</reference>
<dbReference type="Proteomes" id="UP000501690">
    <property type="component" value="Linkage Group LG8"/>
</dbReference>